<reference evidence="2 3" key="1">
    <citation type="submission" date="2013-06" db="EMBL/GenBank/DDBJ databases">
        <authorList>
            <person name="Weinstock G."/>
            <person name="Sodergren E."/>
            <person name="Lobos E.A."/>
            <person name="Fulton L."/>
            <person name="Fulton R."/>
            <person name="Courtney L."/>
            <person name="Fronick C."/>
            <person name="O'Laughlin M."/>
            <person name="Godfrey J."/>
            <person name="Wilson R.M."/>
            <person name="Miner T."/>
            <person name="Farmer C."/>
            <person name="Delehaunty K."/>
            <person name="Cordes M."/>
            <person name="Minx P."/>
            <person name="Tomlinson C."/>
            <person name="Chen J."/>
            <person name="Wollam A."/>
            <person name="Pepin K.H."/>
            <person name="Bhonagiri V."/>
            <person name="Zhang X."/>
            <person name="Warren W."/>
            <person name="Mitreva M."/>
            <person name="Mardis E.R."/>
            <person name="Wilson R.K."/>
        </authorList>
    </citation>
    <scope>NUCLEOTIDE SEQUENCE [LARGE SCALE GENOMIC DNA]</scope>
    <source>
        <strain evidence="2 3">SD2A-2</strain>
    </source>
</reference>
<accession>A0AB73AD80</accession>
<dbReference type="PANTHER" id="PTHR40516:SF1">
    <property type="entry name" value="ANTITOXIN CHPS-RELATED"/>
    <property type="match status" value="1"/>
</dbReference>
<evidence type="ECO:0000313" key="2">
    <source>
        <dbReference type="EMBL" id="EPI16271.1"/>
    </source>
</evidence>
<dbReference type="PANTHER" id="PTHR40516">
    <property type="entry name" value="ANTITOXIN CHPS-RELATED"/>
    <property type="match status" value="1"/>
</dbReference>
<dbReference type="GO" id="GO:0097351">
    <property type="term" value="F:toxin sequestering activity"/>
    <property type="evidence" value="ECO:0007669"/>
    <property type="project" value="InterPro"/>
</dbReference>
<dbReference type="AlphaFoldDB" id="A0AB73AD80"/>
<dbReference type="Pfam" id="PF04014">
    <property type="entry name" value="MazE_antitoxin"/>
    <property type="match status" value="1"/>
</dbReference>
<dbReference type="SUPFAM" id="SSF89447">
    <property type="entry name" value="AbrB/MazE/MraZ-like"/>
    <property type="match status" value="1"/>
</dbReference>
<evidence type="ECO:0000259" key="1">
    <source>
        <dbReference type="SMART" id="SM00966"/>
    </source>
</evidence>
<sequence>MLYFVYTIKEVNNMEMIPIKKWGNSNGLRLPKNLMEFLELKTDDRVSIKSEDVNGKRRLIIEPAISKEEVTIEELFKDYTEGKVNIKIQDLGSPVGRELW</sequence>
<feature type="domain" description="SpoVT-AbrB" evidence="1">
    <location>
        <begin position="20"/>
        <end position="69"/>
    </location>
</feature>
<dbReference type="InterPro" id="IPR037914">
    <property type="entry name" value="SpoVT-AbrB_sf"/>
</dbReference>
<dbReference type="Gene3D" id="2.10.260.10">
    <property type="match status" value="1"/>
</dbReference>
<dbReference type="GO" id="GO:0003677">
    <property type="term" value="F:DNA binding"/>
    <property type="evidence" value="ECO:0007669"/>
    <property type="project" value="InterPro"/>
</dbReference>
<dbReference type="InterPro" id="IPR039052">
    <property type="entry name" value="Antitox_PemI-like"/>
</dbReference>
<protein>
    <submittedName>
        <fullName evidence="2">SpoVT/AbrB-like protein</fullName>
    </submittedName>
</protein>
<dbReference type="InterPro" id="IPR007159">
    <property type="entry name" value="SpoVT-AbrB_dom"/>
</dbReference>
<gene>
    <name evidence="2" type="ORF">D356_00145</name>
</gene>
<evidence type="ECO:0000313" key="3">
    <source>
        <dbReference type="Proteomes" id="UP000014622"/>
    </source>
</evidence>
<dbReference type="EMBL" id="ATIT01000015">
    <property type="protein sequence ID" value="EPI16271.1"/>
    <property type="molecule type" value="Genomic_DNA"/>
</dbReference>
<proteinExistence type="predicted"/>
<name>A0AB73AD80_ENTFC</name>
<comment type="caution">
    <text evidence="2">The sequence shown here is derived from an EMBL/GenBank/DDBJ whole genome shotgun (WGS) entry which is preliminary data.</text>
</comment>
<dbReference type="Proteomes" id="UP000014622">
    <property type="component" value="Unassembled WGS sequence"/>
</dbReference>
<dbReference type="SMART" id="SM00966">
    <property type="entry name" value="SpoVT_AbrB"/>
    <property type="match status" value="1"/>
</dbReference>
<organism evidence="2 3">
    <name type="scientific">Enterococcus faecium SD2A-2</name>
    <dbReference type="NCBI Taxonomy" id="1244154"/>
    <lineage>
        <taxon>Bacteria</taxon>
        <taxon>Bacillati</taxon>
        <taxon>Bacillota</taxon>
        <taxon>Bacilli</taxon>
        <taxon>Lactobacillales</taxon>
        <taxon>Enterococcaceae</taxon>
        <taxon>Enterococcus</taxon>
    </lineage>
</organism>